<evidence type="ECO:0000256" key="1">
    <source>
        <dbReference type="SAM" id="MobiDB-lite"/>
    </source>
</evidence>
<organism evidence="2 3">
    <name type="scientific">Rhizophagus irregularis</name>
    <dbReference type="NCBI Taxonomy" id="588596"/>
    <lineage>
        <taxon>Eukaryota</taxon>
        <taxon>Fungi</taxon>
        <taxon>Fungi incertae sedis</taxon>
        <taxon>Mucoromycota</taxon>
        <taxon>Glomeromycotina</taxon>
        <taxon>Glomeromycetes</taxon>
        <taxon>Glomerales</taxon>
        <taxon>Glomeraceae</taxon>
        <taxon>Rhizophagus</taxon>
    </lineage>
</organism>
<reference evidence="2 3" key="1">
    <citation type="submission" date="2016-04" db="EMBL/GenBank/DDBJ databases">
        <title>Genome analyses suggest a sexual origin of heterokaryosis in a supposedly ancient asexual fungus.</title>
        <authorList>
            <person name="Ropars J."/>
            <person name="Sedzielewska K."/>
            <person name="Noel J."/>
            <person name="Charron P."/>
            <person name="Farinelli L."/>
            <person name="Marton T."/>
            <person name="Kruger M."/>
            <person name="Pelin A."/>
            <person name="Brachmann A."/>
            <person name="Corradi N."/>
        </authorList>
    </citation>
    <scope>NUCLEOTIDE SEQUENCE [LARGE SCALE GENOMIC DNA]</scope>
    <source>
        <strain evidence="2 3">A5</strain>
    </source>
</reference>
<dbReference type="EMBL" id="LLXJ01005638">
    <property type="protein sequence ID" value="PKB94724.1"/>
    <property type="molecule type" value="Genomic_DNA"/>
</dbReference>
<evidence type="ECO:0000313" key="3">
    <source>
        <dbReference type="Proteomes" id="UP000232722"/>
    </source>
</evidence>
<accession>A0A2N0NJK4</accession>
<proteinExistence type="predicted"/>
<evidence type="ECO:0000313" key="2">
    <source>
        <dbReference type="EMBL" id="PKB94724.1"/>
    </source>
</evidence>
<feature type="region of interest" description="Disordered" evidence="1">
    <location>
        <begin position="1"/>
        <end position="86"/>
    </location>
</feature>
<protein>
    <submittedName>
        <fullName evidence="2">Uncharacterized protein</fullName>
    </submittedName>
</protein>
<feature type="compositionally biased region" description="Basic and acidic residues" evidence="1">
    <location>
        <begin position="18"/>
        <end position="34"/>
    </location>
</feature>
<sequence length="86" mass="9946">METITKLEIEMNQSNNDTKQRLKNLEVKKNETRQNNKNSKSNKRRNNRKKSDTQTSQNGKIAEVPAKTTTDSNAIKNIRLFRPESA</sequence>
<dbReference type="AlphaFoldDB" id="A0A2N0NJK4"/>
<comment type="caution">
    <text evidence="2">The sequence shown here is derived from an EMBL/GenBank/DDBJ whole genome shotgun (WGS) entry which is preliminary data.</text>
</comment>
<name>A0A2N0NJK4_9GLOM</name>
<reference evidence="2 3" key="2">
    <citation type="submission" date="2017-09" db="EMBL/GenBank/DDBJ databases">
        <title>Extensive intraspecific genome diversity in a model arbuscular mycorrhizal fungus.</title>
        <authorList>
            <person name="Chen E.C."/>
            <person name="Morin E."/>
            <person name="Beaudet D."/>
            <person name="Noel J."/>
            <person name="Ndikumana S."/>
            <person name="Charron P."/>
            <person name="St-Onge C."/>
            <person name="Giorgi J."/>
            <person name="Grigoriev I.V."/>
            <person name="Roux C."/>
            <person name="Martin F.M."/>
            <person name="Corradi N."/>
        </authorList>
    </citation>
    <scope>NUCLEOTIDE SEQUENCE [LARGE SCALE GENOMIC DNA]</scope>
    <source>
        <strain evidence="2 3">A5</strain>
    </source>
</reference>
<gene>
    <name evidence="2" type="ORF">RhiirA5_438152</name>
</gene>
<dbReference type="Proteomes" id="UP000232722">
    <property type="component" value="Unassembled WGS sequence"/>
</dbReference>